<feature type="coiled-coil region" evidence="17">
    <location>
        <begin position="4635"/>
        <end position="4666"/>
    </location>
</feature>
<evidence type="ECO:0000256" key="8">
    <source>
        <dbReference type="ARBA" id="ARBA00022827"/>
    </source>
</evidence>
<feature type="region of interest" description="Disordered" evidence="18">
    <location>
        <begin position="2789"/>
        <end position="2826"/>
    </location>
</feature>
<feature type="region of interest" description="Disordered" evidence="18">
    <location>
        <begin position="2297"/>
        <end position="2318"/>
    </location>
</feature>
<feature type="domain" description="BMERB" evidence="21">
    <location>
        <begin position="4636"/>
        <end position="4794"/>
    </location>
</feature>
<keyword evidence="10" id="KW-0521">NADP</keyword>
<dbReference type="InterPro" id="IPR036188">
    <property type="entry name" value="FAD/NAD-bd_sf"/>
</dbReference>
<dbReference type="Gene3D" id="1.10.418.10">
    <property type="entry name" value="Calponin-like domain"/>
    <property type="match status" value="1"/>
</dbReference>
<feature type="region of interest" description="Disordered" evidence="18">
    <location>
        <begin position="684"/>
        <end position="788"/>
    </location>
</feature>
<dbReference type="Pfam" id="PF00307">
    <property type="entry name" value="CH"/>
    <property type="match status" value="1"/>
</dbReference>
<feature type="domain" description="Calponin-homology (CH)" evidence="19">
    <location>
        <begin position="544"/>
        <end position="651"/>
    </location>
</feature>
<dbReference type="GO" id="GO:0120501">
    <property type="term" value="F:F-actin monooxygenase activity"/>
    <property type="evidence" value="ECO:0007669"/>
    <property type="project" value="UniProtKB-EC"/>
</dbReference>
<feature type="compositionally biased region" description="Basic residues" evidence="18">
    <location>
        <begin position="1729"/>
        <end position="1741"/>
    </location>
</feature>
<keyword evidence="12" id="KW-0503">Monooxygenase</keyword>
<feature type="compositionally biased region" description="Polar residues" evidence="18">
    <location>
        <begin position="4516"/>
        <end position="4529"/>
    </location>
</feature>
<evidence type="ECO:0000259" key="19">
    <source>
        <dbReference type="PROSITE" id="PS50021"/>
    </source>
</evidence>
<keyword evidence="23" id="KW-1185">Reference proteome</keyword>
<feature type="compositionally biased region" description="Basic and acidic residues" evidence="18">
    <location>
        <begin position="1151"/>
        <end position="1160"/>
    </location>
</feature>
<proteinExistence type="inferred from homology"/>
<feature type="compositionally biased region" description="Polar residues" evidence="18">
    <location>
        <begin position="2865"/>
        <end position="2876"/>
    </location>
</feature>
<dbReference type="Pfam" id="PF12130">
    <property type="entry name" value="bMERB_dom"/>
    <property type="match status" value="1"/>
</dbReference>
<feature type="region of interest" description="Disordered" evidence="18">
    <location>
        <begin position="1151"/>
        <end position="1224"/>
    </location>
</feature>
<organism evidence="22 23">
    <name type="scientific">Glossina palpalis gambiensis</name>
    <dbReference type="NCBI Taxonomy" id="67801"/>
    <lineage>
        <taxon>Eukaryota</taxon>
        <taxon>Metazoa</taxon>
        <taxon>Ecdysozoa</taxon>
        <taxon>Arthropoda</taxon>
        <taxon>Hexapoda</taxon>
        <taxon>Insecta</taxon>
        <taxon>Pterygota</taxon>
        <taxon>Neoptera</taxon>
        <taxon>Endopterygota</taxon>
        <taxon>Diptera</taxon>
        <taxon>Brachycera</taxon>
        <taxon>Muscomorpha</taxon>
        <taxon>Hippoboscoidea</taxon>
        <taxon>Glossinidae</taxon>
        <taxon>Glossina</taxon>
    </lineage>
</organism>
<dbReference type="InterPro" id="IPR036872">
    <property type="entry name" value="CH_dom_sf"/>
</dbReference>
<reference evidence="22" key="2">
    <citation type="submission" date="2020-05" db="UniProtKB">
        <authorList>
            <consortium name="EnsemblMetazoa"/>
        </authorList>
    </citation>
    <scope>IDENTIFICATION</scope>
    <source>
        <strain evidence="22">IAEA</strain>
    </source>
</reference>
<feature type="compositionally biased region" description="Acidic residues" evidence="18">
    <location>
        <begin position="1202"/>
        <end position="1219"/>
    </location>
</feature>
<feature type="compositionally biased region" description="Low complexity" evidence="18">
    <location>
        <begin position="1101"/>
        <end position="1111"/>
    </location>
</feature>
<feature type="compositionally biased region" description="Polar residues" evidence="18">
    <location>
        <begin position="3708"/>
        <end position="3726"/>
    </location>
</feature>
<dbReference type="InterPro" id="IPR050540">
    <property type="entry name" value="F-actin_Monoox_Mical"/>
</dbReference>
<keyword evidence="7 16" id="KW-0479">Metal-binding</keyword>
<feature type="compositionally biased region" description="Basic and acidic residues" evidence="18">
    <location>
        <begin position="2127"/>
        <end position="2143"/>
    </location>
</feature>
<feature type="region of interest" description="Disordered" evidence="18">
    <location>
        <begin position="2626"/>
        <end position="2695"/>
    </location>
</feature>
<feature type="compositionally biased region" description="Basic and acidic residues" evidence="18">
    <location>
        <begin position="1996"/>
        <end position="2005"/>
    </location>
</feature>
<feature type="region of interest" description="Disordered" evidence="18">
    <location>
        <begin position="4591"/>
        <end position="4611"/>
    </location>
</feature>
<feature type="compositionally biased region" description="Basic and acidic residues" evidence="18">
    <location>
        <begin position="4180"/>
        <end position="4189"/>
    </location>
</feature>
<evidence type="ECO:0000256" key="7">
    <source>
        <dbReference type="ARBA" id="ARBA00022723"/>
    </source>
</evidence>
<keyword evidence="8" id="KW-0274">FAD</keyword>
<dbReference type="Proteomes" id="UP000092460">
    <property type="component" value="Unassembled WGS sequence"/>
</dbReference>
<feature type="compositionally biased region" description="Polar residues" evidence="18">
    <location>
        <begin position="3951"/>
        <end position="3994"/>
    </location>
</feature>
<dbReference type="PROSITE" id="PS51848">
    <property type="entry name" value="BMERB"/>
    <property type="match status" value="1"/>
</dbReference>
<feature type="region of interest" description="Disordered" evidence="18">
    <location>
        <begin position="1707"/>
        <end position="1754"/>
    </location>
</feature>
<dbReference type="InterPro" id="IPR022735">
    <property type="entry name" value="bMERB_dom"/>
</dbReference>
<comment type="cofactor">
    <cofactor evidence="1">
        <name>FAD</name>
        <dbReference type="ChEBI" id="CHEBI:57692"/>
    </cofactor>
</comment>
<dbReference type="STRING" id="67801.A0A1B0BKZ6"/>
<feature type="compositionally biased region" description="Low complexity" evidence="18">
    <location>
        <begin position="3939"/>
        <end position="3950"/>
    </location>
</feature>
<feature type="region of interest" description="Disordered" evidence="18">
    <location>
        <begin position="1989"/>
        <end position="2054"/>
    </location>
</feature>
<feature type="region of interest" description="Disordered" evidence="18">
    <location>
        <begin position="2075"/>
        <end position="2223"/>
    </location>
</feature>
<feature type="region of interest" description="Disordered" evidence="18">
    <location>
        <begin position="3449"/>
        <end position="3468"/>
    </location>
</feature>
<evidence type="ECO:0000256" key="13">
    <source>
        <dbReference type="ARBA" id="ARBA00023038"/>
    </source>
</evidence>
<keyword evidence="13 16" id="KW-0440">LIM domain</keyword>
<dbReference type="Gene3D" id="2.10.110.10">
    <property type="entry name" value="Cysteine Rich Protein"/>
    <property type="match status" value="1"/>
</dbReference>
<comment type="similarity">
    <text evidence="3">Belongs to the Mical family.</text>
</comment>
<accession>A0A1B0BKZ6</accession>
<feature type="compositionally biased region" description="Basic and acidic residues" evidence="18">
    <location>
        <begin position="2789"/>
        <end position="2815"/>
    </location>
</feature>
<evidence type="ECO:0000256" key="9">
    <source>
        <dbReference type="ARBA" id="ARBA00022833"/>
    </source>
</evidence>
<feature type="region of interest" description="Disordered" evidence="18">
    <location>
        <begin position="4414"/>
        <end position="4483"/>
    </location>
</feature>
<feature type="region of interest" description="Disordered" evidence="18">
    <location>
        <begin position="4180"/>
        <end position="4228"/>
    </location>
</feature>
<feature type="region of interest" description="Disordered" evidence="18">
    <location>
        <begin position="1316"/>
        <end position="1352"/>
    </location>
</feature>
<feature type="compositionally biased region" description="Low complexity" evidence="18">
    <location>
        <begin position="731"/>
        <end position="742"/>
    </location>
</feature>
<dbReference type="CDD" id="cd09439">
    <property type="entry name" value="LIM_Mical"/>
    <property type="match status" value="1"/>
</dbReference>
<comment type="subcellular location">
    <subcellularLocation>
        <location evidence="2">Cytoplasm</location>
    </subcellularLocation>
</comment>
<dbReference type="PROSITE" id="PS50023">
    <property type="entry name" value="LIM_DOMAIN_2"/>
    <property type="match status" value="1"/>
</dbReference>
<feature type="compositionally biased region" description="Acidic residues" evidence="18">
    <location>
        <begin position="1242"/>
        <end position="1267"/>
    </location>
</feature>
<dbReference type="FunFam" id="1.10.418.10:FF:000085">
    <property type="entry name" value="protein-methionine sulfoxide oxidase Mical isoform X3"/>
    <property type="match status" value="1"/>
</dbReference>
<evidence type="ECO:0000256" key="10">
    <source>
        <dbReference type="ARBA" id="ARBA00022857"/>
    </source>
</evidence>
<name>A0A1B0BKZ6_9MUSC</name>
<keyword evidence="5" id="KW-0963">Cytoplasm</keyword>
<feature type="compositionally biased region" description="Low complexity" evidence="18">
    <location>
        <begin position="4530"/>
        <end position="4544"/>
    </location>
</feature>
<feature type="compositionally biased region" description="Polar residues" evidence="18">
    <location>
        <begin position="2633"/>
        <end position="2673"/>
    </location>
</feature>
<dbReference type="GO" id="GO:0003779">
    <property type="term" value="F:actin binding"/>
    <property type="evidence" value="ECO:0007669"/>
    <property type="project" value="UniProtKB-KW"/>
</dbReference>
<feature type="compositionally biased region" description="Basic and acidic residues" evidence="18">
    <location>
        <begin position="2098"/>
        <end position="2114"/>
    </location>
</feature>
<feature type="compositionally biased region" description="Low complexity" evidence="18">
    <location>
        <begin position="4000"/>
        <end position="4012"/>
    </location>
</feature>
<dbReference type="FunFam" id="3.50.50.60:FF:000004">
    <property type="entry name" value="protein-methionine sulfoxide oxidase MICAL2 isoform X1"/>
    <property type="match status" value="1"/>
</dbReference>
<evidence type="ECO:0000256" key="6">
    <source>
        <dbReference type="ARBA" id="ARBA00022630"/>
    </source>
</evidence>
<sequence length="4843" mass="541188">MSRSAYQRQQQKLQLQQQLLAQQQMAENEAAAAAAELFDLFCVATTMRQILGLHRNMCELIGLRPSPLNDFYPKVKAKVRSWKAQALWKKFDARASQRVYAKGNACTGTRVLVIGAGPCGLRTAIEAQLLGAKVVVVEKRDRISRNNVLHLWPFVITDLRNLGAKKFYGKFCAGSIDHISIRQLQCILLKVALLLGVEIHEGVSFERTIEPTGDGCGWRAALSPIDHAVSHYEFDILIGADGKRNTLESFKRKEFRGKLAIAITANFINKKTEAEAKVEEISGVAFIFNQSFFKELYHTTGIDLENIVYYKDETHYFVMTAKKHSLIDKGVILQDFADPAELLAPANVNTEKLLDYAREAAEFSTKYQMPNLEFAVNHYGKPDVAMFDFTSMFAAESSCRVIVRKGFRLLQCLVGDSLLEPFWPTGSGCARGFLSSMDSAYAIKLWSNSFNSILGVVAQRESIYRLLNQTTPENLQRDIGSYTVDPATRYPNLNRTSVNVWQIKHLVDTDDQQILEQTYMDTNTLQITQVDTPVKRKRRSGDSVPLSSILLRWVCAQLHSYEFAKELKEASDIFTNGKVLCALINRYRPDLVDMNAVKDLSPVESNDLAFRILEKEMHIQRIMNGRDSLQLQSIESKIWLNYLEQICEVFRGEIPHIKHPKIDFTELREKYRLNNAHAQPDFSKLLQLSTKPPKSRSPLHDMVDVPHIVQRRSVLDEEKLKRQRKHEQLMANNNAGNATGTGQAPTDTPRRAKKRRNNTDKAANIRLQEVEQNRQDRLSKRRQQRQQQTQNFYKSLHMLQANTLLREHDDNSPFEDYSIFLYRQQAPEFNDRVKDLERKLLYPDRERGDIPSALPRGNVDEQFSDRIRSMEQRITSRSGCGPEKKPKDLMRAIGKIDSSDWQIREIEKKIEQSKKTEVHGPKGREKVPKWSKEQFQARQNKMAKPNRQDSAEEKFKEIDQTLKNLDKQLKEGSVLEVGERGRNKVASIAGQFVKREDTSEEKNPPTVVAKPTAKVALAFKKQSASEKCHFCKQTVYLMEKLHTEGLIMHRACLKCHHCHSNLRLGAYAFDRDDPSGRFYCTQHFRLPAKAIRPVVRKQGQKKNAQQQAAAKPQEDSPITSLDSIKAIVSASGDSEIKRGLVDSVTQMELLDRGQTPERIEFANTDNMSDGEPSEEHIIDEHEWSGRNFLPESNNDSGSDLTSSDETDTESDSEMYEEANDSPLGAQTLQLASDWIGKQNYTETDDSDDFYDSSEGIADDGKDDTEGEEFQKARELRREEVRLQPLPPNLPTDTETEPKILNKEIVIEENQNNADIKNVEESETKLSLPESAIKRKGSEKSGSSEQSFKSTTSSLVNGYDTIKPMAVKVTKADMEKLEQNSERKFSSDIEAISEKLYRLNNVMKLNKDLETLAKENLIRSDILKKLTLKEKWLTDNVPVINNSTKFEEKIDKLLASKSRGAITDSKLSKIPPAIQKNVKDQFNSTEKLESREQAKVDHLKDDKENVLQNHTLVTRSNSLKKATNNQDIANYLEQNVVHVDKDNEKPTQQIQNNNKMEIENILNIVKTISISNGDDASVKSTTASSLSAEVKETDAGKILYNATKKDKNISANKLKEIDVKNFSDTMDTIKSQMVVPTISSQAPSSVDLSKYFPHQKQEKSASVNVNKNQKTLKDVDLTKYFPTSPAPQRRSSVVTVADKLKKSQTEKTLTCEVAPEQKPKTSLSNGNVQKTHKQPAAKKKSFSLKEHQLDGSTDVAKKKSPVKVVTTTAVATVAKKGNVRIIKKIVPRGTKAKKLSNQKIIKKSLIPRDEADKILDELLKDELGGQQRSPSMEYQNLFKEDKSPSEDISDKIECILEAEGIDLGIPRKTKSQIDESKKLLKAKSFGNEELQANISALSNDQAKEGGDRPSGVQNILKRFESMSSMDKSNDQKAVFKLRRMESTTSNLNKSSESLMSSDSLQQSDLEKTMEYLKTEWRSEATTFLQKKRSSYFAEKQGSQEKEEKESFASSSMNDLPIQNRESKLAKFFGVKSKSPEKRKSPLKRAKKEKTKEERKPIIYSSLEELALISMSKQLAKAQQDQKRSVVADETDSNVSQNAKESKETEVSISEARRDSNVSLGSVASLASEKSETESKRPLIEDIRNLPKTGCDKSLSNSRRSSQASIQSRTSLGENTIKMKDATPSASNGDRDEEDVSNSSSTKKPNILQPNETTQQQASSDEDSIEKLFSQFSDEMLVNVEFDSNDELIAITPRAALRTEQEKQNVKTFADDKVNENIYQSHFKTLNLEDASLAQNNFPIRPQRRQKSTSSSSDASVSMPQRIKNKLTNLSPSNMPPSVQDLLQKMCSTEELFMQQSKALLKFPRLTDDEESLEEPLSTEPKNKLLNELTELNAMNLPDIVVEASSSPPVTENKFEGESTSQRSSTNSESTVVHIAKHSTQPKTENVYEFSKILVPKKESSPEWDMEKVISSPMPKRKSKIKRNEPSEVQEIQVCIDDALCKSNIKESEKSIKLLNGKVSGEKSKACLDLVSAQALPEESKKQVEPLVKEGTPEWNMLLLPTSPMPRRKSHELSQNFVLKELSPTNSIKILNNMDASTEAAQKRLIEEFEMERRQALVQRDKQYQVLEKPEIESKNSTFGSGDNSKRTTPLSTPVKQSPRGSRTNSQLSLNTNRGGTPPMLKPLDVYGSSQSSQSSRRSSFAFIEMLDAKPIIAPMPKKLDLPLLDMHEIPDNLAGPIPENMKNRPWPNPHAEDDDLTNDENGTDINALEETNVIQYDNALANAGPKRLWPDGKTMFKNERTTQHLGSRKEKPRSETPDVCDVQDESLDESKTVAKSISDLSIATRGTGVALQSRSSADSDFSSRATLTESQKYGTQRSTRHQKLNNATLDASTQLLLARSKRLHNRKCDFVNERVVERNPYMRDVLNDNKKSFDTISDSDDDDDVSTYRPKRYTSTSNMTRFPTSRTLGTKHSAQKYGYVPTSITYNNSSFNGRSLPPLQTSLITTNSSSNYHYPSSTLMGRPSYRATTAATKNYSRQSPSRYRELKDSCVQTETESTSPDEVELNSATEISTDSEFDHDEIIRETPKIFIDDTHLRKPTKVQIKSSILPPTAASHKINSHPDNAQSKGGSYLAKYQSPPLPQFKPLVQVDPSLLIASTKRTPLQNPRPGDYLLNKTASTEGIASKKSLELKKRYLLGEPSNGNKIQKSGSTSVLDSRIRSFQSNISECQKLLNPGSDISPAMKTFLDRTKLGEKPNQEMLPSAPNNILNDLRVEITIQKASSAASTDNEKENVFVTSKNELNKGMEYSETVNTALMESMGKNKTPTTPTNKIIETIDLVTPEKENKFIQDNDNTKIIDLTSETPEKLSNAAGSPDKNLMNFLTSVVDSNKTVELTKDSLVKDNRTVIAEPDVSKDAKHCIPDILDHIETQEVSVSHSEENVGLLKNCGSNDEKADYPEKVESSPNGNDVCDVQIEVPTIPWSKLKAGHISSTTGSSCSSHSSSVEDIEHYILESTTSPDTLNSATVPNNHQVPRLEVHDSSGTLMQIDSLMIIDGKYIGDPDDLKYMEIPDGLIIPPQPPEVKTSVLEDQTELDTEPVTATPEPIECTIIDIRKELGNDLQALPAQGSSEAIDKGIPLKQKRYDLKFDTKNENKVESLKNLPLIVDQIVLEHAKAVKPVSLNLSTAQSKTVETPTTPLAIDMDKTPTADIQSRGSDSETEPTGTGQILTETELSDWTADDCISENFVDIEFVLNSNKGTIKRNKDNKISKKKHDSAKLPSTSEVMQEVAKVAPVAEFEGILKSIDLDDIEFMDTGSDGSCGESPYSATNATMLLNRGYVEFVDRTIPPPVLRENKFDTFQPLIAKRDEKLGIDYIEQGAYIMQDDINKTPVNEIPHESSKVLKTTSLMTQSLTDSSTVNDMDEDSTCALTVQLSSVTTGTGTESSITAISQKSTSQQESEALTVVTSPFDSPSPKTQAGQGSETADASTPSSSERLPKTSLSTGSPSSISCSKVTPPRADGTPARRSTEEISYEEYVRALQQKIAQISTARADSLDARKQRRKSSKGEVPATNIAVNNSSPTVSTVSASNINTQTVIDLATTTTTTTPCNLKLSNNDVVENATRISAVDAIETTNATKTSQVNKVPEIPTLTRKLEEITKERTKQKDLIHDLVMDKLQSKKQLNAEKRLNRSRQRSMPISPGNRGYASGYASGSSLSPTPKLAAASNTADSNCTNQAHYHVSTAVAEVPPIDAHPPVRLFNSISFKENKSPSYTSPYGKADALSPIRSNVYKPRPLSETFDSGQLSTRCKLAKTPTFSQPRRPLTDDVNKCSQIPADSKTTPSPPIRQNRGREAVSPATTHSANLTDPNFSISTENLRNEARARARLKSNTELGLSPEEKMLLLRKRLQADYPKTNKEVAKSEKINTSKSVNDLASYGHNRQARKTPIEEKSADFTSDPNLLLSSSPKPIKNKLGARVKDPERRKSLIQSLSNFFHKASTSNQQSREKKQEVVANVTASEGNSAPSERPSTGGSSSTSTSQTISGSIDGVLSRFRISPRSKEKSKSCFDLRNFGFGLYCVNKSNSLTNTNVATSCDEQTPPPIPPLPINYQRSDDESYTNETREQKKQRAVSKATRQAELKRLRIAQEIQREQEEIEVQLKELERRGVVIEKALRGEAQNFDNIYPSHSIGNDDEKLLKELLEIWRNITQLKKRDEELSIRQQELQLEHRHAQLKEELNLRLSCNKLDKSSADVAAEGAILNEMLEIVAKRAALRPSTSAVDLLSASERLRSQEMETVANQIQLTPTHELIPDNDESNVGIKLILFLLLFPNKMNASFFKFQI</sequence>
<evidence type="ECO:0000259" key="21">
    <source>
        <dbReference type="PROSITE" id="PS51848"/>
    </source>
</evidence>
<feature type="compositionally biased region" description="Low complexity" evidence="18">
    <location>
        <begin position="2306"/>
        <end position="2316"/>
    </location>
</feature>
<feature type="region of interest" description="Disordered" evidence="18">
    <location>
        <begin position="913"/>
        <end position="952"/>
    </location>
</feature>
<feature type="compositionally biased region" description="Low complexity" evidence="18">
    <location>
        <begin position="2417"/>
        <end position="2429"/>
    </location>
</feature>
<keyword evidence="11" id="KW-0560">Oxidoreductase</keyword>
<dbReference type="EMBL" id="JXJN01016128">
    <property type="status" value="NOT_ANNOTATED_CDS"/>
    <property type="molecule type" value="Genomic_DNA"/>
</dbReference>
<feature type="compositionally biased region" description="Basic and acidic residues" evidence="18">
    <location>
        <begin position="1173"/>
        <end position="1184"/>
    </location>
</feature>
<evidence type="ECO:0000313" key="22">
    <source>
        <dbReference type="EnsemblMetazoa" id="GPPI033422-PA"/>
    </source>
</evidence>
<feature type="domain" description="LIM zinc-binding" evidence="20">
    <location>
        <begin position="1026"/>
        <end position="1090"/>
    </location>
</feature>
<dbReference type="PANTHER" id="PTHR23167">
    <property type="entry name" value="CALPONIN HOMOLOGY DOMAIN-CONTAINING PROTEIN DDB_G0272472-RELATED"/>
    <property type="match status" value="1"/>
</dbReference>
<evidence type="ECO:0000256" key="1">
    <source>
        <dbReference type="ARBA" id="ARBA00001974"/>
    </source>
</evidence>
<evidence type="ECO:0000256" key="14">
    <source>
        <dbReference type="ARBA" id="ARBA00023203"/>
    </source>
</evidence>
<dbReference type="SMART" id="SM00132">
    <property type="entry name" value="LIM"/>
    <property type="match status" value="1"/>
</dbReference>
<feature type="region of interest" description="Disordered" evidence="18">
    <location>
        <begin position="1236"/>
        <end position="1271"/>
    </location>
</feature>
<evidence type="ECO:0000256" key="4">
    <source>
        <dbReference type="ARBA" id="ARBA00012709"/>
    </source>
</evidence>
<dbReference type="SUPFAM" id="SSF51905">
    <property type="entry name" value="FAD/NAD(P)-binding domain"/>
    <property type="match status" value="1"/>
</dbReference>
<evidence type="ECO:0000256" key="12">
    <source>
        <dbReference type="ARBA" id="ARBA00023033"/>
    </source>
</evidence>
<dbReference type="SUPFAM" id="SSF57716">
    <property type="entry name" value="Glucocorticoid receptor-like (DNA-binding domain)"/>
    <property type="match status" value="1"/>
</dbReference>
<evidence type="ECO:0000256" key="16">
    <source>
        <dbReference type="PROSITE-ProRule" id="PRU00125"/>
    </source>
</evidence>
<feature type="compositionally biased region" description="Polar residues" evidence="18">
    <location>
        <begin position="4454"/>
        <end position="4467"/>
    </location>
</feature>
<feature type="compositionally biased region" description="Low complexity" evidence="18">
    <location>
        <begin position="1339"/>
        <end position="1352"/>
    </location>
</feature>
<comment type="catalytic activity">
    <reaction evidence="15">
        <text>L-methionyl-[F-actin] + NADPH + O2 + H(+) = L-methionyl-(R)-S-oxide-[F-actin] + NADP(+) + H2O</text>
        <dbReference type="Rhea" id="RHEA:51308"/>
        <dbReference type="Rhea" id="RHEA-COMP:12953"/>
        <dbReference type="Rhea" id="RHEA-COMP:12956"/>
        <dbReference type="ChEBI" id="CHEBI:15377"/>
        <dbReference type="ChEBI" id="CHEBI:15378"/>
        <dbReference type="ChEBI" id="CHEBI:15379"/>
        <dbReference type="ChEBI" id="CHEBI:16044"/>
        <dbReference type="ChEBI" id="CHEBI:45764"/>
        <dbReference type="ChEBI" id="CHEBI:57783"/>
        <dbReference type="ChEBI" id="CHEBI:58349"/>
        <dbReference type="EC" id="1.14.13.225"/>
    </reaction>
</comment>
<evidence type="ECO:0000259" key="20">
    <source>
        <dbReference type="PROSITE" id="PS50023"/>
    </source>
</evidence>
<feature type="compositionally biased region" description="Low complexity" evidence="18">
    <location>
        <begin position="2852"/>
        <end position="2864"/>
    </location>
</feature>
<reference evidence="23" key="1">
    <citation type="submission" date="2015-01" db="EMBL/GenBank/DDBJ databases">
        <authorList>
            <person name="Aksoy S."/>
            <person name="Warren W."/>
            <person name="Wilson R.K."/>
        </authorList>
    </citation>
    <scope>NUCLEOTIDE SEQUENCE [LARGE SCALE GENOMIC DNA]</scope>
    <source>
        <strain evidence="23">IAEA</strain>
    </source>
</reference>
<feature type="region of interest" description="Disordered" evidence="18">
    <location>
        <begin position="4316"/>
        <end position="4371"/>
    </location>
</feature>
<feature type="compositionally biased region" description="Basic and acidic residues" evidence="18">
    <location>
        <begin position="3450"/>
        <end position="3461"/>
    </location>
</feature>
<dbReference type="EC" id="1.14.13.225" evidence="4"/>
<feature type="region of interest" description="Disordered" evidence="18">
    <location>
        <begin position="3112"/>
        <end position="3135"/>
    </location>
</feature>
<evidence type="ECO:0000313" key="23">
    <source>
        <dbReference type="Proteomes" id="UP000092460"/>
    </source>
</evidence>
<dbReference type="InterPro" id="IPR001781">
    <property type="entry name" value="Znf_LIM"/>
</dbReference>
<dbReference type="SUPFAM" id="SSF47576">
    <property type="entry name" value="Calponin-homology domain, CH-domain"/>
    <property type="match status" value="1"/>
</dbReference>
<evidence type="ECO:0000256" key="11">
    <source>
        <dbReference type="ARBA" id="ARBA00023002"/>
    </source>
</evidence>
<dbReference type="Pfam" id="PF25413">
    <property type="entry name" value="Rossman_Mical"/>
    <property type="match status" value="1"/>
</dbReference>
<feature type="region of interest" description="Disordered" evidence="18">
    <location>
        <begin position="2846"/>
        <end position="2879"/>
    </location>
</feature>
<protein>
    <recommendedName>
        <fullName evidence="4">F-actin monooxygenase</fullName>
        <ecNumber evidence="4">1.14.13.225</ecNumber>
    </recommendedName>
</protein>
<feature type="region of interest" description="Disordered" evidence="18">
    <location>
        <begin position="4049"/>
        <end position="4076"/>
    </location>
</feature>
<evidence type="ECO:0000256" key="5">
    <source>
        <dbReference type="ARBA" id="ARBA00022490"/>
    </source>
</evidence>
<dbReference type="PROSITE" id="PS50021">
    <property type="entry name" value="CH"/>
    <property type="match status" value="1"/>
</dbReference>
<keyword evidence="6" id="KW-0285">Flavoprotein</keyword>
<feature type="compositionally biased region" description="Polar residues" evidence="18">
    <location>
        <begin position="1719"/>
        <end position="1728"/>
    </location>
</feature>
<feature type="compositionally biased region" description="Low complexity" evidence="18">
    <location>
        <begin position="2152"/>
        <end position="2169"/>
    </location>
</feature>
<feature type="region of interest" description="Disordered" evidence="18">
    <location>
        <begin position="1096"/>
        <end position="1118"/>
    </location>
</feature>
<dbReference type="InterPro" id="IPR001715">
    <property type="entry name" value="CH_dom"/>
</dbReference>
<keyword evidence="17" id="KW-0175">Coiled coil</keyword>
<keyword evidence="9 16" id="KW-0862">Zinc</keyword>
<dbReference type="GO" id="GO:0046872">
    <property type="term" value="F:metal ion binding"/>
    <property type="evidence" value="ECO:0007669"/>
    <property type="project" value="UniProtKB-KW"/>
</dbReference>
<feature type="compositionally biased region" description="Polar residues" evidence="18">
    <location>
        <begin position="2195"/>
        <end position="2217"/>
    </location>
</feature>
<feature type="region of interest" description="Disordered" evidence="18">
    <location>
        <begin position="3939"/>
        <end position="4030"/>
    </location>
</feature>
<feature type="compositionally biased region" description="Basic and acidic residues" evidence="18">
    <location>
        <begin position="4414"/>
        <end position="4426"/>
    </location>
</feature>
<feature type="compositionally biased region" description="Basic and acidic residues" evidence="18">
    <location>
        <begin position="768"/>
        <end position="778"/>
    </location>
</feature>
<evidence type="ECO:0000256" key="17">
    <source>
        <dbReference type="SAM" id="Coils"/>
    </source>
</evidence>
<dbReference type="GO" id="GO:0005737">
    <property type="term" value="C:cytoplasm"/>
    <property type="evidence" value="ECO:0007669"/>
    <property type="project" value="UniProtKB-SubCell"/>
</dbReference>
<keyword evidence="14" id="KW-0009">Actin-binding</keyword>
<evidence type="ECO:0000256" key="15">
    <source>
        <dbReference type="ARBA" id="ARBA00049522"/>
    </source>
</evidence>
<dbReference type="SMART" id="SM01203">
    <property type="entry name" value="DUF3585"/>
    <property type="match status" value="1"/>
</dbReference>
<feature type="compositionally biased region" description="Polar residues" evidence="18">
    <location>
        <begin position="4357"/>
        <end position="4371"/>
    </location>
</feature>
<evidence type="ECO:0000256" key="2">
    <source>
        <dbReference type="ARBA" id="ARBA00004496"/>
    </source>
</evidence>
<feature type="region of interest" description="Disordered" evidence="18">
    <location>
        <begin position="2404"/>
        <end position="2436"/>
    </location>
</feature>
<evidence type="ECO:0000256" key="18">
    <source>
        <dbReference type="SAM" id="MobiDB-lite"/>
    </source>
</evidence>
<feature type="region of interest" description="Disordered" evidence="18">
    <location>
        <begin position="4497"/>
        <end position="4544"/>
    </location>
</feature>
<feature type="region of interest" description="Disordered" evidence="18">
    <location>
        <begin position="3697"/>
        <end position="3726"/>
    </location>
</feature>
<dbReference type="VEuPathDB" id="VectorBase:GPPI033422"/>
<evidence type="ECO:0000256" key="3">
    <source>
        <dbReference type="ARBA" id="ARBA00008223"/>
    </source>
</evidence>
<dbReference type="PANTHER" id="PTHR23167:SF54">
    <property type="entry name" value="[F-ACTIN]-MONOOXYGENASE MICAL"/>
    <property type="match status" value="1"/>
</dbReference>
<dbReference type="EnsemblMetazoa" id="GPPI033422-RA">
    <property type="protein sequence ID" value="GPPI033422-PA"/>
    <property type="gene ID" value="GPPI033422"/>
</dbReference>
<dbReference type="InterPro" id="IPR057494">
    <property type="entry name" value="Rossman_Mical"/>
</dbReference>
<feature type="region of interest" description="Disordered" evidence="18">
    <location>
        <begin position="2930"/>
        <end position="2960"/>
    </location>
</feature>
<dbReference type="Gene3D" id="3.50.50.60">
    <property type="entry name" value="FAD/NAD(P)-binding domain"/>
    <property type="match status" value="1"/>
</dbReference>
<feature type="compositionally biased region" description="Low complexity" evidence="18">
    <location>
        <begin position="4205"/>
        <end position="4215"/>
    </location>
</feature>
<feature type="compositionally biased region" description="Basic and acidic residues" evidence="18">
    <location>
        <begin position="913"/>
        <end position="932"/>
    </location>
</feature>